<dbReference type="Proteomes" id="UP000023435">
    <property type="component" value="Unassembled WGS sequence"/>
</dbReference>
<comment type="caution">
    <text evidence="4">The sequence shown here is derived from an EMBL/GenBank/DDBJ whole genome shotgun (WGS) entry which is preliminary data.</text>
</comment>
<feature type="region of interest" description="Disordered" evidence="1">
    <location>
        <begin position="453"/>
        <end position="472"/>
    </location>
</feature>
<dbReference type="Gene3D" id="3.40.710.10">
    <property type="entry name" value="DD-peptidase/beta-lactamase superfamily"/>
    <property type="match status" value="1"/>
</dbReference>
<dbReference type="Pfam" id="PF00144">
    <property type="entry name" value="Beta-lactamase"/>
    <property type="match status" value="1"/>
</dbReference>
<keyword evidence="4" id="KW-0645">Protease</keyword>
<feature type="chain" id="PRO_5007163680" evidence="2">
    <location>
        <begin position="24"/>
        <end position="472"/>
    </location>
</feature>
<sequence length="472" mass="50694">MRYRDVMATALIMSLALAGAAGAKQGAVPVHADSNLTETADAFFKGQSTGGVVLVTRGDQVLLRRAYGLSDVENAVPMRPDSALRLASISKQFTAVAVLQLVQAGKLGLDSTLASLDPALAGPMAGVTVQQLLTHTSGIKNISGIAASRAARREDADATRLIGYFKDLPLEFAPGSQFRYSNSNYILLTHLIERLDGRPYPQYMQQAVFQPLGMSHTRYDNHLALIPRRAHGYRRVKGELQNADFISMSQPQGAGGLISTVDDLAIWHRALRDGRLVPPALFAQATGKTTLTNGRLSPYGFGWIIGQVGDLPDVEHGGFINGFNSYVVRVKAPDVFVAVLTNAEFMDPTNLSVRLAAIAAGRPYPAEDTTRKTDTSWTGRYVFADGGARVVLEKDDALQLQQEGDDPVALHPHRDGRHYLDGGLDSLEFGHDAQGRATITLHDRLMGDSIGVRANQSANAPKNAAATDSTGP</sequence>
<evidence type="ECO:0000313" key="4">
    <source>
        <dbReference type="EMBL" id="KWS05648.1"/>
    </source>
</evidence>
<dbReference type="SUPFAM" id="SSF56601">
    <property type="entry name" value="beta-lactamase/transpeptidase-like"/>
    <property type="match status" value="1"/>
</dbReference>
<dbReference type="PANTHER" id="PTHR46825:SF9">
    <property type="entry name" value="BETA-LACTAMASE-RELATED DOMAIN-CONTAINING PROTEIN"/>
    <property type="match status" value="1"/>
</dbReference>
<organism evidence="4 5">
    <name type="scientific">Lysobacter capsici AZ78</name>
    <dbReference type="NCBI Taxonomy" id="1444315"/>
    <lineage>
        <taxon>Bacteria</taxon>
        <taxon>Pseudomonadati</taxon>
        <taxon>Pseudomonadota</taxon>
        <taxon>Gammaproteobacteria</taxon>
        <taxon>Lysobacterales</taxon>
        <taxon>Lysobacteraceae</taxon>
        <taxon>Lysobacter</taxon>
    </lineage>
</organism>
<evidence type="ECO:0000313" key="5">
    <source>
        <dbReference type="Proteomes" id="UP000023435"/>
    </source>
</evidence>
<keyword evidence="5" id="KW-1185">Reference proteome</keyword>
<protein>
    <submittedName>
        <fullName evidence="4">D-alanyl-D-alanine carboxypeptidase</fullName>
        <ecNumber evidence="4">3.4.16.4</ecNumber>
    </submittedName>
</protein>
<proteinExistence type="predicted"/>
<dbReference type="AlphaFoldDB" id="A0A120AH56"/>
<dbReference type="InterPro" id="IPR012338">
    <property type="entry name" value="Beta-lactam/transpept-like"/>
</dbReference>
<keyword evidence="4" id="KW-0121">Carboxypeptidase</keyword>
<accession>A0A120AH56</accession>
<keyword evidence="2" id="KW-0732">Signal</keyword>
<name>A0A120AH56_9GAMM</name>
<feature type="signal peptide" evidence="2">
    <location>
        <begin position="1"/>
        <end position="23"/>
    </location>
</feature>
<dbReference type="PANTHER" id="PTHR46825">
    <property type="entry name" value="D-ALANYL-D-ALANINE-CARBOXYPEPTIDASE/ENDOPEPTIDASE AMPH"/>
    <property type="match status" value="1"/>
</dbReference>
<evidence type="ECO:0000256" key="2">
    <source>
        <dbReference type="SAM" id="SignalP"/>
    </source>
</evidence>
<feature type="compositionally biased region" description="Polar residues" evidence="1">
    <location>
        <begin position="454"/>
        <end position="472"/>
    </location>
</feature>
<evidence type="ECO:0000259" key="3">
    <source>
        <dbReference type="Pfam" id="PF00144"/>
    </source>
</evidence>
<reference evidence="4 5" key="1">
    <citation type="journal article" date="2014" name="Genome Announc.">
        <title>Draft Genome Sequence of Lysobacter capsici AZ78, a Bacterium Antagonistic to Plant-Pathogenic Oomycetes.</title>
        <authorList>
            <person name="Puopolo G."/>
            <person name="Sonego P."/>
            <person name="Engelen K."/>
            <person name="Pertot I."/>
        </authorList>
    </citation>
    <scope>NUCLEOTIDE SEQUENCE [LARGE SCALE GENOMIC DNA]</scope>
    <source>
        <strain evidence="4 5">AZ78</strain>
    </source>
</reference>
<feature type="domain" description="Beta-lactamase-related" evidence="3">
    <location>
        <begin position="45"/>
        <end position="346"/>
    </location>
</feature>
<dbReference type="InterPro" id="IPR050491">
    <property type="entry name" value="AmpC-like"/>
</dbReference>
<dbReference type="InterPro" id="IPR001466">
    <property type="entry name" value="Beta-lactam-related"/>
</dbReference>
<dbReference type="EC" id="3.4.16.4" evidence="4"/>
<keyword evidence="4" id="KW-0378">Hydrolase</keyword>
<evidence type="ECO:0000256" key="1">
    <source>
        <dbReference type="SAM" id="MobiDB-lite"/>
    </source>
</evidence>
<dbReference type="GO" id="GO:0009002">
    <property type="term" value="F:serine-type D-Ala-D-Ala carboxypeptidase activity"/>
    <property type="evidence" value="ECO:0007669"/>
    <property type="project" value="UniProtKB-EC"/>
</dbReference>
<dbReference type="EMBL" id="JAJA02000001">
    <property type="protein sequence ID" value="KWS05648.1"/>
    <property type="molecule type" value="Genomic_DNA"/>
</dbReference>
<gene>
    <name evidence="4" type="ORF">AZ78_3200</name>
</gene>